<evidence type="ECO:0000256" key="1">
    <source>
        <dbReference type="SAM" id="Phobius"/>
    </source>
</evidence>
<dbReference type="EMBL" id="LR796339">
    <property type="protein sequence ID" value="CAB4137161.1"/>
    <property type="molecule type" value="Genomic_DNA"/>
</dbReference>
<keyword evidence="1" id="KW-0472">Membrane</keyword>
<name>A0A6J5LSP9_9CAUD</name>
<protein>
    <submittedName>
        <fullName evidence="2">Uncharacterized protein</fullName>
    </submittedName>
</protein>
<keyword evidence="1" id="KW-1133">Transmembrane helix</keyword>
<evidence type="ECO:0000313" key="2">
    <source>
        <dbReference type="EMBL" id="CAB4137161.1"/>
    </source>
</evidence>
<accession>A0A6J5LSP9</accession>
<gene>
    <name evidence="2" type="ORF">UFOVP317_15</name>
</gene>
<reference evidence="2" key="1">
    <citation type="submission" date="2020-04" db="EMBL/GenBank/DDBJ databases">
        <authorList>
            <person name="Chiriac C."/>
            <person name="Salcher M."/>
            <person name="Ghai R."/>
            <person name="Kavagutti S V."/>
        </authorList>
    </citation>
    <scope>NUCLEOTIDE SEQUENCE</scope>
</reference>
<organism evidence="2">
    <name type="scientific">uncultured Caudovirales phage</name>
    <dbReference type="NCBI Taxonomy" id="2100421"/>
    <lineage>
        <taxon>Viruses</taxon>
        <taxon>Duplodnaviria</taxon>
        <taxon>Heunggongvirae</taxon>
        <taxon>Uroviricota</taxon>
        <taxon>Caudoviricetes</taxon>
        <taxon>Peduoviridae</taxon>
        <taxon>Maltschvirus</taxon>
        <taxon>Maltschvirus maltsch</taxon>
    </lineage>
</organism>
<feature type="transmembrane region" description="Helical" evidence="1">
    <location>
        <begin position="6"/>
        <end position="22"/>
    </location>
</feature>
<proteinExistence type="predicted"/>
<sequence length="85" mass="9766">MDYQILFNIVLGLAGFLGGWTLNNMTKAIERLDSDVRDLPKTYVTKEDWREDMKSLKEDMGKGFDKIDSTLGTIFKKLDSKEDKS</sequence>
<keyword evidence="1" id="KW-0812">Transmembrane</keyword>